<dbReference type="OrthoDB" id="1046005at2"/>
<keyword evidence="1" id="KW-0732">Signal</keyword>
<evidence type="ECO:0000256" key="1">
    <source>
        <dbReference type="SAM" id="SignalP"/>
    </source>
</evidence>
<evidence type="ECO:0000313" key="2">
    <source>
        <dbReference type="EMBL" id="SER27755.1"/>
    </source>
</evidence>
<gene>
    <name evidence="2" type="ORF">SAMN04488023_106175</name>
</gene>
<dbReference type="RefSeq" id="WP_090882886.1">
    <property type="nucleotide sequence ID" value="NZ_FOGG01000006.1"/>
</dbReference>
<dbReference type="AlphaFoldDB" id="A0A1H9MWH5"/>
<organism evidence="2 3">
    <name type="scientific">Pedobacter rhizosphaerae</name>
    <dbReference type="NCBI Taxonomy" id="390241"/>
    <lineage>
        <taxon>Bacteria</taxon>
        <taxon>Pseudomonadati</taxon>
        <taxon>Bacteroidota</taxon>
        <taxon>Sphingobacteriia</taxon>
        <taxon>Sphingobacteriales</taxon>
        <taxon>Sphingobacteriaceae</taxon>
        <taxon>Pedobacter</taxon>
    </lineage>
</organism>
<dbReference type="Proteomes" id="UP000199572">
    <property type="component" value="Unassembled WGS sequence"/>
</dbReference>
<evidence type="ECO:0000313" key="3">
    <source>
        <dbReference type="Proteomes" id="UP000199572"/>
    </source>
</evidence>
<name>A0A1H9MWH5_9SPHI</name>
<feature type="chain" id="PRO_5011755298" description="DUF3829 domain-containing protein" evidence="1">
    <location>
        <begin position="21"/>
        <end position="316"/>
    </location>
</feature>
<proteinExistence type="predicted"/>
<dbReference type="Gene3D" id="1.20.120.930">
    <property type="entry name" value="Uncharacterised protein PF12889, N-terminal DUF3829"/>
    <property type="match status" value="1"/>
</dbReference>
<accession>A0A1H9MWH5</accession>
<evidence type="ECO:0008006" key="4">
    <source>
        <dbReference type="Google" id="ProtNLM"/>
    </source>
</evidence>
<keyword evidence="3" id="KW-1185">Reference proteome</keyword>
<reference evidence="2 3" key="1">
    <citation type="submission" date="2016-10" db="EMBL/GenBank/DDBJ databases">
        <authorList>
            <person name="de Groot N.N."/>
        </authorList>
    </citation>
    <scope>NUCLEOTIDE SEQUENCE [LARGE SCALE GENOMIC DNA]</scope>
    <source>
        <strain evidence="2 3">DSM 18610</strain>
    </source>
</reference>
<dbReference type="PROSITE" id="PS51257">
    <property type="entry name" value="PROKAR_LIPOPROTEIN"/>
    <property type="match status" value="1"/>
</dbReference>
<dbReference type="EMBL" id="FOGG01000006">
    <property type="protein sequence ID" value="SER27755.1"/>
    <property type="molecule type" value="Genomic_DNA"/>
</dbReference>
<sequence length="316" mass="35690">MKSFLKLTALALALSFTACKNDGKKDTNAKTAYAEADDDDANAIIEYNNVMVSFTDKNNDYIKRIEDNIIKIGKGLENPNDRFAFIGLISPFSINHITSNKVKPDTPPDALSSEDQKFFKENVAAMTSSLDKIKETYKTLDEYIKAEDWKDDKGVKGKALVDSIYSMGKKYYSYDDQVLAKLEVIGDDAERIILKTHPLKEYIFALKDDRSDVAAFTKLMAGSENYKAIEGKAKTAYQALEDQYKKHSAMTAPDGTKFPGKDGYFKNFNDRLNDYLIAARKMMRDASASGKLTEYNIEELVRKQDNMRSAYNNFVD</sequence>
<protein>
    <recommendedName>
        <fullName evidence="4">DUF3829 domain-containing protein</fullName>
    </recommendedName>
</protein>
<feature type="signal peptide" evidence="1">
    <location>
        <begin position="1"/>
        <end position="20"/>
    </location>
</feature>